<keyword evidence="3" id="KW-1185">Reference proteome</keyword>
<evidence type="ECO:0000313" key="2">
    <source>
        <dbReference type="EMBL" id="WPJ95466.1"/>
    </source>
</evidence>
<accession>A0ABZ0RJW2</accession>
<feature type="compositionally biased region" description="Basic residues" evidence="1">
    <location>
        <begin position="143"/>
        <end position="153"/>
    </location>
</feature>
<feature type="region of interest" description="Disordered" evidence="1">
    <location>
        <begin position="130"/>
        <end position="158"/>
    </location>
</feature>
<organism evidence="2 3">
    <name type="scientific">Coraliomargarita algicola</name>
    <dbReference type="NCBI Taxonomy" id="3092156"/>
    <lineage>
        <taxon>Bacteria</taxon>
        <taxon>Pseudomonadati</taxon>
        <taxon>Verrucomicrobiota</taxon>
        <taxon>Opitutia</taxon>
        <taxon>Puniceicoccales</taxon>
        <taxon>Coraliomargaritaceae</taxon>
        <taxon>Coraliomargarita</taxon>
    </lineage>
</organism>
<protein>
    <submittedName>
        <fullName evidence="2">Uncharacterized protein</fullName>
    </submittedName>
</protein>
<feature type="region of interest" description="Disordered" evidence="1">
    <location>
        <begin position="194"/>
        <end position="221"/>
    </location>
</feature>
<dbReference type="Proteomes" id="UP001324993">
    <property type="component" value="Chromosome"/>
</dbReference>
<name>A0ABZ0RJW2_9BACT</name>
<reference evidence="2 3" key="1">
    <citation type="submission" date="2023-11" db="EMBL/GenBank/DDBJ databases">
        <title>Coraliomargarita sp. nov., isolated from marine algae.</title>
        <authorList>
            <person name="Lee J.K."/>
            <person name="Baek J.H."/>
            <person name="Kim J.M."/>
            <person name="Choi D.G."/>
            <person name="Jeon C.O."/>
        </authorList>
    </citation>
    <scope>NUCLEOTIDE SEQUENCE [LARGE SCALE GENOMIC DNA]</scope>
    <source>
        <strain evidence="2 3">J2-16</strain>
    </source>
</reference>
<gene>
    <name evidence="2" type="ORF">SH580_18770</name>
</gene>
<evidence type="ECO:0000256" key="1">
    <source>
        <dbReference type="SAM" id="MobiDB-lite"/>
    </source>
</evidence>
<dbReference type="EMBL" id="CP138858">
    <property type="protein sequence ID" value="WPJ95466.1"/>
    <property type="molecule type" value="Genomic_DNA"/>
</dbReference>
<dbReference type="RefSeq" id="WP_319832346.1">
    <property type="nucleotide sequence ID" value="NZ_CP138858.1"/>
</dbReference>
<proteinExistence type="predicted"/>
<evidence type="ECO:0000313" key="3">
    <source>
        <dbReference type="Proteomes" id="UP001324993"/>
    </source>
</evidence>
<sequence length="257" mass="28462">MKQLTVIFCYILTFVSLTGGELVELSSKDGRTMQASIDGYRPDEKEVAVRVNGTGSVIRFSTDLLDAASVKKVQDWYRSYAVARLLRFDIERVPGDGDTCYYTIEISNPTNAPIAGLRAEYLIPVKERHQVVKKQPQNSGGKGKNKNKNKNKNQKVQYDTVETRSVKSGKIDLSNIPARGELVVESERIVIETTQTAASTGSQGRGKGNQNQGANKPLRNRHSVEGILLKIYSGNSLLQEVESKHGLSQMIERYRGG</sequence>
<feature type="compositionally biased region" description="Polar residues" evidence="1">
    <location>
        <begin position="194"/>
        <end position="214"/>
    </location>
</feature>